<dbReference type="EMBL" id="JTDY01002824">
    <property type="protein sequence ID" value="KOB70649.1"/>
    <property type="molecule type" value="Genomic_DNA"/>
</dbReference>
<comment type="caution">
    <text evidence="2">The sequence shown here is derived from an EMBL/GenBank/DDBJ whole genome shotgun (WGS) entry which is preliminary data.</text>
</comment>
<reference evidence="2 3" key="1">
    <citation type="journal article" date="2015" name="Genome Biol. Evol.">
        <title>The genome of winter moth (Operophtera brumata) provides a genomic perspective on sexual dimorphism and phenology.</title>
        <authorList>
            <person name="Derks M.F."/>
            <person name="Smit S."/>
            <person name="Salis L."/>
            <person name="Schijlen E."/>
            <person name="Bossers A."/>
            <person name="Mateman C."/>
            <person name="Pijl A.S."/>
            <person name="de Ridder D."/>
            <person name="Groenen M.A."/>
            <person name="Visser M.E."/>
            <person name="Megens H.J."/>
        </authorList>
    </citation>
    <scope>NUCLEOTIDE SEQUENCE [LARGE SCALE GENOMIC DNA]</scope>
    <source>
        <strain evidence="2">WM2013NL</strain>
        <tissue evidence="2">Head and thorax</tissue>
    </source>
</reference>
<evidence type="ECO:0008006" key="4">
    <source>
        <dbReference type="Google" id="ProtNLM"/>
    </source>
</evidence>
<feature type="compositionally biased region" description="Low complexity" evidence="1">
    <location>
        <begin position="250"/>
        <end position="283"/>
    </location>
</feature>
<accession>A0A0L7L5W3</accession>
<dbReference type="InterPro" id="IPR009003">
    <property type="entry name" value="Peptidase_S1_PA"/>
</dbReference>
<evidence type="ECO:0000256" key="1">
    <source>
        <dbReference type="SAM" id="MobiDB-lite"/>
    </source>
</evidence>
<name>A0A0L7L5W3_OPEBR</name>
<dbReference type="InterPro" id="IPR043504">
    <property type="entry name" value="Peptidase_S1_PA_chymotrypsin"/>
</dbReference>
<sequence>MQAIIYYPDIAVINVNGTSFVYSGILIRTDWLVTSGLRTHDVSDSKGFPKQTLLARLGAVTIDSRFTLNEDEDEQEHEVIQIVRPYNHSKKASWLKTDISLIKTLLPFTITPAVAMKKINIAQTFQDKTCIILVYTQPYMYQLLSSWDTFITCGIEGKCGEEQSGNICDVTYKDKPSSRKGFNEPETMNPEEPKLPEPETFTPEGSTTAKTETMTPEGSTIVENETMHFEFITTAESEAIHEGNTTAETETITPEETTTAETETITPTTSTTTDTETIIPEPDTATELVKESTSTPTNILSKPTPTHTPKYKSWESSDTTLRDTTFTDFGPAPDDMEVENIRARALAHAAQMKSHSPSATDRTTYLVQTVFFVLIWRML</sequence>
<dbReference type="SUPFAM" id="SSF50494">
    <property type="entry name" value="Trypsin-like serine proteases"/>
    <property type="match status" value="1"/>
</dbReference>
<evidence type="ECO:0000313" key="2">
    <source>
        <dbReference type="EMBL" id="KOB70649.1"/>
    </source>
</evidence>
<dbReference type="Proteomes" id="UP000037510">
    <property type="component" value="Unassembled WGS sequence"/>
</dbReference>
<organism evidence="2 3">
    <name type="scientific">Operophtera brumata</name>
    <name type="common">Winter moth</name>
    <name type="synonym">Phalaena brumata</name>
    <dbReference type="NCBI Taxonomy" id="104452"/>
    <lineage>
        <taxon>Eukaryota</taxon>
        <taxon>Metazoa</taxon>
        <taxon>Ecdysozoa</taxon>
        <taxon>Arthropoda</taxon>
        <taxon>Hexapoda</taxon>
        <taxon>Insecta</taxon>
        <taxon>Pterygota</taxon>
        <taxon>Neoptera</taxon>
        <taxon>Endopterygota</taxon>
        <taxon>Lepidoptera</taxon>
        <taxon>Glossata</taxon>
        <taxon>Ditrysia</taxon>
        <taxon>Geometroidea</taxon>
        <taxon>Geometridae</taxon>
        <taxon>Larentiinae</taxon>
        <taxon>Operophtera</taxon>
    </lineage>
</organism>
<feature type="compositionally biased region" description="Basic and acidic residues" evidence="1">
    <location>
        <begin position="174"/>
        <end position="183"/>
    </location>
</feature>
<gene>
    <name evidence="2" type="ORF">OBRU01_15288</name>
</gene>
<feature type="region of interest" description="Disordered" evidence="1">
    <location>
        <begin position="174"/>
        <end position="216"/>
    </location>
</feature>
<keyword evidence="3" id="KW-1185">Reference proteome</keyword>
<evidence type="ECO:0000313" key="3">
    <source>
        <dbReference type="Proteomes" id="UP000037510"/>
    </source>
</evidence>
<feature type="compositionally biased region" description="Polar residues" evidence="1">
    <location>
        <begin position="291"/>
        <end position="307"/>
    </location>
</feature>
<protein>
    <recommendedName>
        <fullName evidence="4">Peptidase S1 domain-containing protein</fullName>
    </recommendedName>
</protein>
<feature type="region of interest" description="Disordered" evidence="1">
    <location>
        <begin position="250"/>
        <end position="316"/>
    </location>
</feature>
<dbReference type="Gene3D" id="2.40.10.10">
    <property type="entry name" value="Trypsin-like serine proteases"/>
    <property type="match status" value="1"/>
</dbReference>
<dbReference type="AlphaFoldDB" id="A0A0L7L5W3"/>
<feature type="compositionally biased region" description="Polar residues" evidence="1">
    <location>
        <begin position="203"/>
        <end position="216"/>
    </location>
</feature>
<proteinExistence type="predicted"/>